<proteinExistence type="predicted"/>
<keyword evidence="4" id="KW-0677">Repeat</keyword>
<name>A0AAE0VZF7_9BIVA</name>
<dbReference type="PROSITE" id="PS50234">
    <property type="entry name" value="VWFA"/>
    <property type="match status" value="2"/>
</dbReference>
<evidence type="ECO:0000313" key="7">
    <source>
        <dbReference type="EMBL" id="KAK3595499.1"/>
    </source>
</evidence>
<gene>
    <name evidence="7" type="ORF">CHS0354_021597</name>
</gene>
<evidence type="ECO:0000259" key="6">
    <source>
        <dbReference type="PROSITE" id="PS50234"/>
    </source>
</evidence>
<dbReference type="Gene3D" id="3.40.50.410">
    <property type="entry name" value="von Willebrand factor, type A domain"/>
    <property type="match status" value="2"/>
</dbReference>
<dbReference type="Proteomes" id="UP001195483">
    <property type="component" value="Unassembled WGS sequence"/>
</dbReference>
<keyword evidence="8" id="KW-1185">Reference proteome</keyword>
<sequence>MGDHPNFFIQMREVPKCGTNAADIVFVLDASSSEGTDNFHRQLDFVRDFSYQFKIGHQNVQISVVVFSSMVYEAFPLNKYTNDTSLLAAISRVAYIGGTTNTDLALSYVRLRSFLPSNGGRKNVTDIIIVITDGQSTYPLRTKVEADLLKNRTDTKVITIGIGSAVDRTELEVIASDHSHAFEVPNFNALQQIKSELTFAACQTCSFVQKADIVFLLDASSSEGDTNFQTQLDFVSRVSNDFIIGKDQVQIGLITFATYPRNEFYMNTYTTKSTLLSQIQRVGYMHGLTYTDKGLEFVRSNSFIPIHGDRADAQNYLILLTDGASANPSNTLAAAQHLKQQGIRIIAIGIGNAINKDELYGIASDSNHVFTVTGFTALQQIREDIKKAACAATEMRTTETAMLTGQSHL</sequence>
<dbReference type="SUPFAM" id="SSF53300">
    <property type="entry name" value="vWA-like"/>
    <property type="match status" value="2"/>
</dbReference>
<dbReference type="SMART" id="SM00327">
    <property type="entry name" value="VWA"/>
    <property type="match status" value="2"/>
</dbReference>
<evidence type="ECO:0000256" key="4">
    <source>
        <dbReference type="ARBA" id="ARBA00022737"/>
    </source>
</evidence>
<organism evidence="7 8">
    <name type="scientific">Potamilus streckersoni</name>
    <dbReference type="NCBI Taxonomy" id="2493646"/>
    <lineage>
        <taxon>Eukaryota</taxon>
        <taxon>Metazoa</taxon>
        <taxon>Spiralia</taxon>
        <taxon>Lophotrochozoa</taxon>
        <taxon>Mollusca</taxon>
        <taxon>Bivalvia</taxon>
        <taxon>Autobranchia</taxon>
        <taxon>Heteroconchia</taxon>
        <taxon>Palaeoheterodonta</taxon>
        <taxon>Unionida</taxon>
        <taxon>Unionoidea</taxon>
        <taxon>Unionidae</taxon>
        <taxon>Ambleminae</taxon>
        <taxon>Lampsilini</taxon>
        <taxon>Potamilus</taxon>
    </lineage>
</organism>
<dbReference type="PRINTS" id="PR00453">
    <property type="entry name" value="VWFADOMAIN"/>
</dbReference>
<evidence type="ECO:0000313" key="8">
    <source>
        <dbReference type="Proteomes" id="UP001195483"/>
    </source>
</evidence>
<accession>A0AAE0VZF7</accession>
<dbReference type="InterPro" id="IPR050525">
    <property type="entry name" value="ECM_Assembly_Org"/>
</dbReference>
<dbReference type="InterPro" id="IPR036465">
    <property type="entry name" value="vWFA_dom_sf"/>
</dbReference>
<dbReference type="FunFam" id="3.40.50.410:FF:000004">
    <property type="entry name" value="collagen alpha-6(VI) chain"/>
    <property type="match status" value="1"/>
</dbReference>
<feature type="domain" description="VWFA" evidence="6">
    <location>
        <begin position="23"/>
        <end position="197"/>
    </location>
</feature>
<reference evidence="7" key="3">
    <citation type="submission" date="2023-05" db="EMBL/GenBank/DDBJ databases">
        <authorList>
            <person name="Smith C.H."/>
        </authorList>
    </citation>
    <scope>NUCLEOTIDE SEQUENCE</scope>
    <source>
        <strain evidence="7">CHS0354</strain>
        <tissue evidence="7">Mantle</tissue>
    </source>
</reference>
<protein>
    <recommendedName>
        <fullName evidence="6">VWFA domain-containing protein</fullName>
    </recommendedName>
</protein>
<reference evidence="7" key="2">
    <citation type="journal article" date="2021" name="Genome Biol. Evol.">
        <title>Developing a high-quality reference genome for a parasitic bivalve with doubly uniparental inheritance (Bivalvia: Unionida).</title>
        <authorList>
            <person name="Smith C.H."/>
        </authorList>
    </citation>
    <scope>NUCLEOTIDE SEQUENCE</scope>
    <source>
        <strain evidence="7">CHS0354</strain>
        <tissue evidence="7">Mantle</tissue>
    </source>
</reference>
<dbReference type="GO" id="GO:0005576">
    <property type="term" value="C:extracellular region"/>
    <property type="evidence" value="ECO:0007669"/>
    <property type="project" value="UniProtKB-SubCell"/>
</dbReference>
<comment type="caution">
    <text evidence="7">The sequence shown here is derived from an EMBL/GenBank/DDBJ whole genome shotgun (WGS) entry which is preliminary data.</text>
</comment>
<dbReference type="PANTHER" id="PTHR24020">
    <property type="entry name" value="COLLAGEN ALPHA"/>
    <property type="match status" value="1"/>
</dbReference>
<evidence type="ECO:0000256" key="3">
    <source>
        <dbReference type="ARBA" id="ARBA00022729"/>
    </source>
</evidence>
<evidence type="ECO:0000256" key="1">
    <source>
        <dbReference type="ARBA" id="ARBA00004613"/>
    </source>
</evidence>
<evidence type="ECO:0000256" key="5">
    <source>
        <dbReference type="ARBA" id="ARBA00023180"/>
    </source>
</evidence>
<keyword evidence="3" id="KW-0732">Signal</keyword>
<comment type="subcellular location">
    <subcellularLocation>
        <location evidence="1">Secreted</location>
    </subcellularLocation>
</comment>
<keyword evidence="2" id="KW-0964">Secreted</keyword>
<feature type="domain" description="VWFA" evidence="6">
    <location>
        <begin position="212"/>
        <end position="385"/>
    </location>
</feature>
<dbReference type="InterPro" id="IPR002035">
    <property type="entry name" value="VWF_A"/>
</dbReference>
<dbReference type="AlphaFoldDB" id="A0AAE0VZF7"/>
<keyword evidence="5" id="KW-0325">Glycoprotein</keyword>
<dbReference type="PANTHER" id="PTHR24020:SF84">
    <property type="entry name" value="VWFA DOMAIN-CONTAINING PROTEIN"/>
    <property type="match status" value="1"/>
</dbReference>
<reference evidence="7" key="1">
    <citation type="journal article" date="2021" name="Genome Biol. Evol.">
        <title>A High-Quality Reference Genome for a Parasitic Bivalve with Doubly Uniparental Inheritance (Bivalvia: Unionida).</title>
        <authorList>
            <person name="Smith C.H."/>
        </authorList>
    </citation>
    <scope>NUCLEOTIDE SEQUENCE</scope>
    <source>
        <strain evidence="7">CHS0354</strain>
    </source>
</reference>
<dbReference type="EMBL" id="JAEAOA010001323">
    <property type="protein sequence ID" value="KAK3595499.1"/>
    <property type="molecule type" value="Genomic_DNA"/>
</dbReference>
<dbReference type="Pfam" id="PF00092">
    <property type="entry name" value="VWA"/>
    <property type="match status" value="2"/>
</dbReference>
<evidence type="ECO:0000256" key="2">
    <source>
        <dbReference type="ARBA" id="ARBA00022525"/>
    </source>
</evidence>